<sequence length="56" mass="6501">MGIVAGNINKFEVNYYDKKYNTTTTSAYQCMFEELFDLVKQFTGESAKFNHIHKKG</sequence>
<dbReference type="EMBL" id="CAJVPW010000041">
    <property type="protein sequence ID" value="CAG8440709.1"/>
    <property type="molecule type" value="Genomic_DNA"/>
</dbReference>
<evidence type="ECO:0000313" key="1">
    <source>
        <dbReference type="EMBL" id="CAG8440709.1"/>
    </source>
</evidence>
<dbReference type="Proteomes" id="UP000789366">
    <property type="component" value="Unassembled WGS sequence"/>
</dbReference>
<organism evidence="1 2">
    <name type="scientific">Cetraspora pellucida</name>
    <dbReference type="NCBI Taxonomy" id="1433469"/>
    <lineage>
        <taxon>Eukaryota</taxon>
        <taxon>Fungi</taxon>
        <taxon>Fungi incertae sedis</taxon>
        <taxon>Mucoromycota</taxon>
        <taxon>Glomeromycotina</taxon>
        <taxon>Glomeromycetes</taxon>
        <taxon>Diversisporales</taxon>
        <taxon>Gigasporaceae</taxon>
        <taxon>Cetraspora</taxon>
    </lineage>
</organism>
<keyword evidence="2" id="KW-1185">Reference proteome</keyword>
<accession>A0ACA9JX73</accession>
<gene>
    <name evidence="1" type="ORF">SPELUC_LOCUS156</name>
</gene>
<name>A0ACA9JX73_9GLOM</name>
<protein>
    <submittedName>
        <fullName evidence="1">9943_t:CDS:1</fullName>
    </submittedName>
</protein>
<reference evidence="1" key="1">
    <citation type="submission" date="2021-06" db="EMBL/GenBank/DDBJ databases">
        <authorList>
            <person name="Kallberg Y."/>
            <person name="Tangrot J."/>
            <person name="Rosling A."/>
        </authorList>
    </citation>
    <scope>NUCLEOTIDE SEQUENCE</scope>
    <source>
        <strain evidence="1">28 12/20/2015</strain>
    </source>
</reference>
<proteinExistence type="predicted"/>
<evidence type="ECO:0000313" key="2">
    <source>
        <dbReference type="Proteomes" id="UP000789366"/>
    </source>
</evidence>
<comment type="caution">
    <text evidence="1">The sequence shown here is derived from an EMBL/GenBank/DDBJ whole genome shotgun (WGS) entry which is preliminary data.</text>
</comment>